<dbReference type="InParanoid" id="A0LKJ9"/>
<sequence length="86" mass="9938">MKPSCEPDARYSLDNRAIGPVQGWIHPHPPLNNETMGDRKNHHPLTSLESPSASRPRSRGGRRLRFHQFSKPSNYINLKIRIWKSL</sequence>
<reference evidence="2 3" key="1">
    <citation type="submission" date="2006-10" db="EMBL/GenBank/DDBJ databases">
        <title>Complete sequence of Syntrophobacter fumaroxidans MPOB.</title>
        <authorList>
            <consortium name="US DOE Joint Genome Institute"/>
            <person name="Copeland A."/>
            <person name="Lucas S."/>
            <person name="Lapidus A."/>
            <person name="Barry K."/>
            <person name="Detter J.C."/>
            <person name="Glavina del Rio T."/>
            <person name="Hammon N."/>
            <person name="Israni S."/>
            <person name="Pitluck S."/>
            <person name="Goltsman E.G."/>
            <person name="Martinez M."/>
            <person name="Schmutz J."/>
            <person name="Larimer F."/>
            <person name="Land M."/>
            <person name="Hauser L."/>
            <person name="Kyrpides N."/>
            <person name="Kim E."/>
            <person name="Boone D.R."/>
            <person name="Brockman F."/>
            <person name="Culley D."/>
            <person name="Ferry J."/>
            <person name="Gunsalus R."/>
            <person name="McInerney M.J."/>
            <person name="Morrison M."/>
            <person name="Plugge C."/>
            <person name="Rohlin L."/>
            <person name="Scholten J."/>
            <person name="Sieber J."/>
            <person name="Stams A.J.M."/>
            <person name="Worm P."/>
            <person name="Henstra A.M."/>
            <person name="Richardson P."/>
        </authorList>
    </citation>
    <scope>NUCLEOTIDE SEQUENCE [LARGE SCALE GENOMIC DNA]</scope>
    <source>
        <strain evidence="3">DSM 10017 / MPOB</strain>
    </source>
</reference>
<dbReference type="KEGG" id="sfu:Sfum_2269"/>
<dbReference type="STRING" id="335543.Sfum_2269"/>
<evidence type="ECO:0000256" key="1">
    <source>
        <dbReference type="SAM" id="MobiDB-lite"/>
    </source>
</evidence>
<feature type="region of interest" description="Disordered" evidence="1">
    <location>
        <begin position="19"/>
        <end position="63"/>
    </location>
</feature>
<name>A0LKJ9_SYNFM</name>
<keyword evidence="3" id="KW-1185">Reference proteome</keyword>
<protein>
    <submittedName>
        <fullName evidence="2">Uncharacterized protein</fullName>
    </submittedName>
</protein>
<proteinExistence type="predicted"/>
<gene>
    <name evidence="2" type="ordered locus">Sfum_2269</name>
</gene>
<evidence type="ECO:0000313" key="3">
    <source>
        <dbReference type="Proteomes" id="UP000001784"/>
    </source>
</evidence>
<dbReference type="AlphaFoldDB" id="A0LKJ9"/>
<dbReference type="Proteomes" id="UP000001784">
    <property type="component" value="Chromosome"/>
</dbReference>
<organism evidence="2 3">
    <name type="scientific">Syntrophobacter fumaroxidans (strain DSM 10017 / MPOB)</name>
    <dbReference type="NCBI Taxonomy" id="335543"/>
    <lineage>
        <taxon>Bacteria</taxon>
        <taxon>Pseudomonadati</taxon>
        <taxon>Thermodesulfobacteriota</taxon>
        <taxon>Syntrophobacteria</taxon>
        <taxon>Syntrophobacterales</taxon>
        <taxon>Syntrophobacteraceae</taxon>
        <taxon>Syntrophobacter</taxon>
    </lineage>
</organism>
<evidence type="ECO:0000313" key="2">
    <source>
        <dbReference type="EMBL" id="ABK17951.1"/>
    </source>
</evidence>
<accession>A0LKJ9</accession>
<dbReference type="HOGENOM" id="CLU_2496789_0_0_7"/>
<dbReference type="EMBL" id="CP000478">
    <property type="protein sequence ID" value="ABK17951.1"/>
    <property type="molecule type" value="Genomic_DNA"/>
</dbReference>